<feature type="compositionally biased region" description="Polar residues" evidence="1">
    <location>
        <begin position="219"/>
        <end position="229"/>
    </location>
</feature>
<reference evidence="3 4" key="1">
    <citation type="submission" date="2020-08" db="EMBL/GenBank/DDBJ databases">
        <title>Novel species isolated from subtropical streams in China.</title>
        <authorList>
            <person name="Lu H."/>
        </authorList>
    </citation>
    <scope>NUCLEOTIDE SEQUENCE [LARGE SCALE GENOMIC DNA]</scope>
    <source>
        <strain evidence="3 4">FT31W</strain>
    </source>
</reference>
<feature type="domain" description="Phasin" evidence="2">
    <location>
        <begin position="11"/>
        <end position="106"/>
    </location>
</feature>
<gene>
    <name evidence="3" type="ORF">H8K27_05455</name>
</gene>
<accession>A0ABR6YKZ3</accession>
<evidence type="ECO:0000313" key="3">
    <source>
        <dbReference type="EMBL" id="MBC3884570.1"/>
    </source>
</evidence>
<dbReference type="EMBL" id="JACOGC010000002">
    <property type="protein sequence ID" value="MBC3884570.1"/>
    <property type="molecule type" value="Genomic_DNA"/>
</dbReference>
<evidence type="ECO:0000259" key="2">
    <source>
        <dbReference type="Pfam" id="PF09361"/>
    </source>
</evidence>
<name>A0ABR6YKZ3_9BURK</name>
<evidence type="ECO:0000256" key="1">
    <source>
        <dbReference type="SAM" id="MobiDB-lite"/>
    </source>
</evidence>
<feature type="compositionally biased region" description="Low complexity" evidence="1">
    <location>
        <begin position="200"/>
        <end position="218"/>
    </location>
</feature>
<sequence>MPLIQQQISTAAQEQLAQQITVFQALSSTTLAGLKKILALNLSAVKEAVSQATARSLQLWSVKAPQDWLHLSQTHSQPEVERLLAYGRQLAAISEETRENLLQTVRTAQTSATPHAHATPVHRTEAPVIKAQAAPEADHPQQLLLPVVNTGTKKASVPATKSPVKANTAQKTSKPAAKAKATIASAKTAKPVTAARTGKPASPAPVSAAAPAATPAPVQNTIPASTPSVPATKAVAAKEPGAKFPFPAPKNLAKSTPANANANNKPTSSRSGAVKKRASTPGA</sequence>
<dbReference type="Proteomes" id="UP000613113">
    <property type="component" value="Unassembled WGS sequence"/>
</dbReference>
<feature type="compositionally biased region" description="Basic residues" evidence="1">
    <location>
        <begin position="273"/>
        <end position="283"/>
    </location>
</feature>
<dbReference type="RefSeq" id="WP_186862192.1">
    <property type="nucleotide sequence ID" value="NZ_JACOGC010000002.1"/>
</dbReference>
<organism evidence="3 4">
    <name type="scientific">Undibacterium griseum</name>
    <dbReference type="NCBI Taxonomy" id="2762295"/>
    <lineage>
        <taxon>Bacteria</taxon>
        <taxon>Pseudomonadati</taxon>
        <taxon>Pseudomonadota</taxon>
        <taxon>Betaproteobacteria</taxon>
        <taxon>Burkholderiales</taxon>
        <taxon>Oxalobacteraceae</taxon>
        <taxon>Undibacterium</taxon>
    </lineage>
</organism>
<dbReference type="InterPro" id="IPR010127">
    <property type="entry name" value="Phasin_subfam-1"/>
</dbReference>
<feature type="compositionally biased region" description="Low complexity" evidence="1">
    <location>
        <begin position="253"/>
        <end position="268"/>
    </location>
</feature>
<dbReference type="NCBIfam" id="TIGR01841">
    <property type="entry name" value="phasin"/>
    <property type="match status" value="1"/>
</dbReference>
<dbReference type="InterPro" id="IPR018968">
    <property type="entry name" value="Phasin"/>
</dbReference>
<evidence type="ECO:0000313" key="4">
    <source>
        <dbReference type="Proteomes" id="UP000613113"/>
    </source>
</evidence>
<comment type="caution">
    <text evidence="3">The sequence shown here is derived from an EMBL/GenBank/DDBJ whole genome shotgun (WGS) entry which is preliminary data.</text>
</comment>
<protein>
    <submittedName>
        <fullName evidence="3">Phasin family protein</fullName>
    </submittedName>
</protein>
<keyword evidence="4" id="KW-1185">Reference proteome</keyword>
<feature type="compositionally biased region" description="Low complexity" evidence="1">
    <location>
        <begin position="168"/>
        <end position="191"/>
    </location>
</feature>
<feature type="region of interest" description="Disordered" evidence="1">
    <location>
        <begin position="154"/>
        <end position="283"/>
    </location>
</feature>
<proteinExistence type="predicted"/>
<dbReference type="Pfam" id="PF09361">
    <property type="entry name" value="Phasin_2"/>
    <property type="match status" value="1"/>
</dbReference>